<dbReference type="GO" id="GO:0005737">
    <property type="term" value="C:cytoplasm"/>
    <property type="evidence" value="ECO:0007669"/>
    <property type="project" value="TreeGrafter"/>
</dbReference>
<dbReference type="OrthoDB" id="93513at2759"/>
<sequence>MGAALSAGKSGLELWTEKPRYFPGEVVQGVVALGLCEPVQGKDIKVVLEVFGFESCSWEEEPSGNAQDASRGTFRRELLNVSQALHVWEDAGGVVPAGQYEFSFKVLLPSALPGSFRLREANTTRGGVTYQKLSTEVEYRLRAELLRSPPPGAGAGGSGSGSSGGGAGGGGTCVLRSSKELVVRQPAPLTLSELTATEELRVTRCCCLVYGSVELRLRAVHDSFCPGETGYLSLEVHNKTDVSLRVHVALQQLLSVATEGACNYMEETRVYSQRCEDLPNGASFQGTNARLLPLPLDPALPPTTVGQLVRCTYRAHVTVAAGRVGASRIEMVIPLVLHAPASTSYIDYGIRIPDGWKPSLSTLPVHLAVSAATSRAQTPQHPNRQPQPLMAVGSGDAGAERPELDGNAGAVGTANPAYAGPS</sequence>
<dbReference type="InterPro" id="IPR014756">
    <property type="entry name" value="Ig_E-set"/>
</dbReference>
<dbReference type="InterPro" id="IPR050357">
    <property type="entry name" value="Arrestin_domain-protein"/>
</dbReference>
<organism evidence="4 5">
    <name type="scientific">Edaphochlamys debaryana</name>
    <dbReference type="NCBI Taxonomy" id="47281"/>
    <lineage>
        <taxon>Eukaryota</taxon>
        <taxon>Viridiplantae</taxon>
        <taxon>Chlorophyta</taxon>
        <taxon>core chlorophytes</taxon>
        <taxon>Chlorophyceae</taxon>
        <taxon>CS clade</taxon>
        <taxon>Chlamydomonadales</taxon>
        <taxon>Chlamydomonadales incertae sedis</taxon>
        <taxon>Edaphochlamys</taxon>
    </lineage>
</organism>
<dbReference type="Pfam" id="PF00339">
    <property type="entry name" value="Arrestin_N"/>
    <property type="match status" value="1"/>
</dbReference>
<dbReference type="GO" id="GO:0015031">
    <property type="term" value="P:protein transport"/>
    <property type="evidence" value="ECO:0007669"/>
    <property type="project" value="TreeGrafter"/>
</dbReference>
<feature type="domain" description="Arrestin-like N-terminal" evidence="2">
    <location>
        <begin position="17"/>
        <end position="131"/>
    </location>
</feature>
<evidence type="ECO:0000313" key="5">
    <source>
        <dbReference type="Proteomes" id="UP000612055"/>
    </source>
</evidence>
<dbReference type="Proteomes" id="UP000612055">
    <property type="component" value="Unassembled WGS sequence"/>
</dbReference>
<evidence type="ECO:0000256" key="1">
    <source>
        <dbReference type="SAM" id="MobiDB-lite"/>
    </source>
</evidence>
<dbReference type="InterPro" id="IPR014752">
    <property type="entry name" value="Arrestin-like_C"/>
</dbReference>
<accession>A0A835XW99</accession>
<dbReference type="EMBL" id="JAEHOE010000046">
    <property type="protein sequence ID" value="KAG2492287.1"/>
    <property type="molecule type" value="Genomic_DNA"/>
</dbReference>
<dbReference type="PANTHER" id="PTHR11188">
    <property type="entry name" value="ARRESTIN DOMAIN CONTAINING PROTEIN"/>
    <property type="match status" value="1"/>
</dbReference>
<dbReference type="Pfam" id="PF02752">
    <property type="entry name" value="Arrestin_C"/>
    <property type="match status" value="1"/>
</dbReference>
<feature type="compositionally biased region" description="Polar residues" evidence="1">
    <location>
        <begin position="371"/>
        <end position="386"/>
    </location>
</feature>
<dbReference type="InterPro" id="IPR011022">
    <property type="entry name" value="Arrestin_C-like"/>
</dbReference>
<dbReference type="AlphaFoldDB" id="A0A835XW99"/>
<name>A0A835XW99_9CHLO</name>
<evidence type="ECO:0008006" key="6">
    <source>
        <dbReference type="Google" id="ProtNLM"/>
    </source>
</evidence>
<evidence type="ECO:0000259" key="2">
    <source>
        <dbReference type="Pfam" id="PF00339"/>
    </source>
</evidence>
<feature type="domain" description="Arrestin C-terminal-like" evidence="3">
    <location>
        <begin position="211"/>
        <end position="338"/>
    </location>
</feature>
<dbReference type="PANTHER" id="PTHR11188:SF17">
    <property type="entry name" value="FI21816P1"/>
    <property type="match status" value="1"/>
</dbReference>
<dbReference type="SUPFAM" id="SSF81296">
    <property type="entry name" value="E set domains"/>
    <property type="match status" value="2"/>
</dbReference>
<evidence type="ECO:0000313" key="4">
    <source>
        <dbReference type="EMBL" id="KAG2492287.1"/>
    </source>
</evidence>
<protein>
    <recommendedName>
        <fullName evidence="6">Arrestin C-terminal-like domain-containing protein</fullName>
    </recommendedName>
</protein>
<feature type="region of interest" description="Disordered" evidence="1">
    <location>
        <begin position="371"/>
        <end position="422"/>
    </location>
</feature>
<proteinExistence type="predicted"/>
<evidence type="ECO:0000259" key="3">
    <source>
        <dbReference type="Pfam" id="PF02752"/>
    </source>
</evidence>
<keyword evidence="5" id="KW-1185">Reference proteome</keyword>
<feature type="compositionally biased region" description="Gly residues" evidence="1">
    <location>
        <begin position="153"/>
        <end position="170"/>
    </location>
</feature>
<dbReference type="InterPro" id="IPR011021">
    <property type="entry name" value="Arrestin-like_N"/>
</dbReference>
<reference evidence="4" key="1">
    <citation type="journal article" date="2020" name="bioRxiv">
        <title>Comparative genomics of Chlamydomonas.</title>
        <authorList>
            <person name="Craig R.J."/>
            <person name="Hasan A.R."/>
            <person name="Ness R.W."/>
            <person name="Keightley P.D."/>
        </authorList>
    </citation>
    <scope>NUCLEOTIDE SEQUENCE</scope>
    <source>
        <strain evidence="4">CCAP 11/70</strain>
    </source>
</reference>
<dbReference type="Gene3D" id="2.60.40.640">
    <property type="match status" value="2"/>
</dbReference>
<comment type="caution">
    <text evidence="4">The sequence shown here is derived from an EMBL/GenBank/DDBJ whole genome shotgun (WGS) entry which is preliminary data.</text>
</comment>
<gene>
    <name evidence="4" type="ORF">HYH03_009527</name>
</gene>
<feature type="region of interest" description="Disordered" evidence="1">
    <location>
        <begin position="148"/>
        <end position="170"/>
    </location>
</feature>